<comment type="domain">
    <text evidence="12">Has 2 endonuclease domains. The discontinuous RuvC-like domain cleaves the target DNA noncomplementary to crRNA while the HNH nuclease domain cleaves the target DNA complementary to crRNA.</text>
</comment>
<comment type="subunit">
    <text evidence="11 12">Monomer. Binds crRNA and tracrRNA.</text>
</comment>
<dbReference type="Pfam" id="PF18470">
    <property type="entry name" value="Cas9_a"/>
    <property type="match status" value="1"/>
</dbReference>
<dbReference type="HOGENOM" id="CLU_007514_0_0_10"/>
<dbReference type="eggNOG" id="COG3513">
    <property type="taxonomic scope" value="Bacteria"/>
</dbReference>
<protein>
    <recommendedName>
        <fullName evidence="12">CRISPR-associated endonuclease Cas9</fullName>
        <ecNumber evidence="12">3.1.-.-</ecNumber>
    </recommendedName>
</protein>
<dbReference type="Pfam" id="PF18541">
    <property type="entry name" value="RuvC_III"/>
    <property type="match status" value="1"/>
</dbReference>
<dbReference type="NCBIfam" id="TIGR01865">
    <property type="entry name" value="cas_Csn1"/>
    <property type="match status" value="1"/>
</dbReference>
<keyword evidence="3 12" id="KW-0479">Metal-binding</keyword>
<evidence type="ECO:0000256" key="3">
    <source>
        <dbReference type="ARBA" id="ARBA00022723"/>
    </source>
</evidence>
<feature type="binding site" evidence="12">
    <location>
        <position position="860"/>
    </location>
    <ligand>
        <name>Mg(2+)</name>
        <dbReference type="ChEBI" id="CHEBI:18420"/>
        <label>2</label>
    </ligand>
</feature>
<dbReference type="GO" id="GO:0003723">
    <property type="term" value="F:RNA binding"/>
    <property type="evidence" value="ECO:0007669"/>
    <property type="project" value="UniProtKB-UniRule"/>
</dbReference>
<feature type="domain" description="HNH Cas9-type" evidence="13">
    <location>
        <begin position="611"/>
        <end position="769"/>
    </location>
</feature>
<reference evidence="14 15" key="1">
    <citation type="submission" date="2013-08" db="EMBL/GenBank/DDBJ databases">
        <authorList>
            <person name="Weinstock G."/>
            <person name="Sodergren E."/>
            <person name="Wylie T."/>
            <person name="Fulton L."/>
            <person name="Fulton R."/>
            <person name="Fronick C."/>
            <person name="O'Laughlin M."/>
            <person name="Godfrey J."/>
            <person name="Miner T."/>
            <person name="Herter B."/>
            <person name="Appelbaum E."/>
            <person name="Cordes M."/>
            <person name="Lek S."/>
            <person name="Wollam A."/>
            <person name="Pepin K.H."/>
            <person name="Palsikar V.B."/>
            <person name="Mitreva M."/>
            <person name="Wilson R.K."/>
        </authorList>
    </citation>
    <scope>NUCLEOTIDE SEQUENCE [LARGE SCALE GENOMIC DNA]</scope>
    <source>
        <strain evidence="14 15">ATCC 15930</strain>
    </source>
</reference>
<keyword evidence="15" id="KW-1185">Reference proteome</keyword>
<keyword evidence="10" id="KW-0464">Manganese</keyword>
<dbReference type="EMBL" id="JNGW01000098">
    <property type="protein sequence ID" value="KDR51642.1"/>
    <property type="molecule type" value="Genomic_DNA"/>
</dbReference>
<feature type="binding site" evidence="12">
    <location>
        <position position="605"/>
    </location>
    <ligand>
        <name>Mg(2+)</name>
        <dbReference type="ChEBI" id="CHEBI:18420"/>
        <label>1</label>
    </ligand>
</feature>
<dbReference type="PATRIC" id="fig|1122985.7.peg.2450"/>
<evidence type="ECO:0000256" key="10">
    <source>
        <dbReference type="ARBA" id="ARBA00023211"/>
    </source>
</evidence>
<evidence type="ECO:0000256" key="11">
    <source>
        <dbReference type="ARBA" id="ARBA00046380"/>
    </source>
</evidence>
<evidence type="ECO:0000256" key="1">
    <source>
        <dbReference type="ARBA" id="ARBA00001946"/>
    </source>
</evidence>
<feature type="binding site" evidence="12">
    <location>
        <position position="9"/>
    </location>
    <ligand>
        <name>Mg(2+)</name>
        <dbReference type="ChEBI" id="CHEBI:18420"/>
        <label>2</label>
    </ligand>
</feature>
<dbReference type="PROSITE" id="PS51749">
    <property type="entry name" value="HNH_CAS9"/>
    <property type="match status" value="1"/>
</dbReference>
<dbReference type="Pfam" id="PF13395">
    <property type="entry name" value="HNH_4"/>
    <property type="match status" value="1"/>
</dbReference>
<evidence type="ECO:0000256" key="5">
    <source>
        <dbReference type="ARBA" id="ARBA00022801"/>
    </source>
</evidence>
<evidence type="ECO:0000313" key="14">
    <source>
        <dbReference type="EMBL" id="KDR51642.1"/>
    </source>
</evidence>
<feature type="binding site" evidence="12">
    <location>
        <position position="605"/>
    </location>
    <ligand>
        <name>Mg(2+)</name>
        <dbReference type="ChEBI" id="CHEBI:18420"/>
        <label>2</label>
    </ligand>
</feature>
<feature type="binding site" evidence="12">
    <location>
        <position position="9"/>
    </location>
    <ligand>
        <name>Mg(2+)</name>
        <dbReference type="ChEBI" id="CHEBI:18420"/>
        <label>1</label>
    </ligand>
</feature>
<keyword evidence="6 12" id="KW-0460">Magnesium</keyword>
<dbReference type="Gene3D" id="1.10.30.50">
    <property type="match status" value="1"/>
</dbReference>
<evidence type="ECO:0000256" key="9">
    <source>
        <dbReference type="ARBA" id="ARBA00023125"/>
    </source>
</evidence>
<dbReference type="InterPro" id="IPR036397">
    <property type="entry name" value="RNaseH_sf"/>
</dbReference>
<proteinExistence type="inferred from homology"/>
<feature type="active site" description="For RuvC-like nuclease domain" evidence="12">
    <location>
        <position position="9"/>
    </location>
</feature>
<dbReference type="HAMAP" id="MF_01480">
    <property type="entry name" value="Cas9"/>
    <property type="match status" value="1"/>
</dbReference>
<dbReference type="InterPro" id="IPR040619">
    <property type="entry name" value="Cas9_alpha-helical_lobe"/>
</dbReference>
<keyword evidence="5 12" id="KW-0378">Hydrolase</keyword>
<keyword evidence="7 12" id="KW-0694">RNA-binding</keyword>
<evidence type="ECO:0000256" key="7">
    <source>
        <dbReference type="ARBA" id="ARBA00022884"/>
    </source>
</evidence>
<name>A0A069QG82_HOYLO</name>
<dbReference type="GO" id="GO:0046872">
    <property type="term" value="F:metal ion binding"/>
    <property type="evidence" value="ECO:0007669"/>
    <property type="project" value="UniProtKB-UniRule"/>
</dbReference>
<keyword evidence="9 12" id="KW-0238">DNA-binding</keyword>
<dbReference type="EC" id="3.1.-.-" evidence="12"/>
<comment type="caution">
    <text evidence="14">The sequence shown here is derived from an EMBL/GenBank/DDBJ whole genome shotgun (WGS) entry which is preliminary data.</text>
</comment>
<dbReference type="InterPro" id="IPR028629">
    <property type="entry name" value="Cas9"/>
</dbReference>
<keyword evidence="4 12" id="KW-0255">Endonuclease</keyword>
<evidence type="ECO:0000313" key="15">
    <source>
        <dbReference type="Proteomes" id="UP000027442"/>
    </source>
</evidence>
<dbReference type="Gene3D" id="3.30.420.10">
    <property type="entry name" value="Ribonuclease H-like superfamily/Ribonuclease H"/>
    <property type="match status" value="1"/>
</dbReference>
<accession>A0A069QG82</accession>
<comment type="similarity">
    <text evidence="12">Belongs to the CRISPR-associated Cas9 family.</text>
</comment>
<dbReference type="GO" id="GO:0003677">
    <property type="term" value="F:DNA binding"/>
    <property type="evidence" value="ECO:0007669"/>
    <property type="project" value="UniProtKB-UniRule"/>
</dbReference>
<sequence>MITRILGLDTGTNSLAWAVVDRDANGNYTLVKRGDVIFTEGVKIEKGIESSKAAERTAHKALRVHYSRRRLHKIDTLKVLVELDLCPYLSNEQLNLWKAKKTYPLTDDFMLWQRSGSAEENNPYYCRHRCLTQKLDLTDQSQRFLLGRAFYHLAQRRGFLSNRLDTSADSDESGKVKSGIAELSVEMEKAGCEFLGEYFYQLYKQHGNTIKLRSRYTDREEHYKKEFLAICEKQELDPKWVEALQRAIYFQRPLKSQRKGVGKCTFEPKKPRCAESHPDYEAFRMLCFLNNVKIQTPNDTSLRPLNEDEREKIWPLFFRKSKPNFDFEDIAKALAGKNNYAWYKDAGEKPFKFNYRMQQGVSGCPVTAQLIDIFGSDWQTAIAETYTAVEKKNGTKTIDEMADDVWNVLYSFSSKDKLKAFATEKLQLDEASATKFANAKLPHGFASLSLKAIRNILPFLRQGFIYAHAVHLAKIPDIVTKAVWNDADKREMILSGLMEIIENYNPKDRGVEGTIDFCIKSHLQDVIDLRPGAADALYHPSMIETYPDAKLNKMGVFQLGSPRTNAIRNPMAMRSLHILRSVVNQLLRDGIIDRNTEVHVEYARELNDANKRKAIADYQREQEKKRKQYRDDIIALYKSECHKEIEPTDTDILKFQLWEEQDHLCLYTGTQIGICDFLGDNPKFDIEHTVPRSVGGDSTQMNLTLCDATFNRQVKGAQLPSQLSNHADILVRIDHWKSKCEDLRKQLDKIRTYGGMEKAMKDRLIQKRHRLKMDLDYWQGKYSRFTMTEVPEGFSRRQGAGIGLVSKYAGLFLKSLFHNEQNPNKSNVYVVKGVTTAEFRRMWGLQGEYEKKSRLNHCHHCIDAITIACIGKAEYDKMAQYYHDEELFQWRGTTTKPHFNKPWPTFTEDVLAIEQSLLVKHLTKDNMPKQAKKRVRTATGKYLAQGDTARGSLHKDTYYGAIEQDGEIRYVLRKPLNKFENEAELEKIVDQAVKEKIKEAIAGKNFKTAITEPIFMNKEKGIRINKVRYYVKAQERLKIRQQRDLSSKEYKQFFCVENESNYLLAIYEGELKGKKERDFCVVNNLESAACLKRSNKGKAAPLVPERSEERNLPLLAVLKRGTQVLFYENSPEEILFDNPQDLVRRLYKVTGINTKKDVKNGKTYLYGNIELRFHQNAQKKDDVKMQSGVYKNNEVLRQGIVLSHKQFKALVEGVDFEFNVLGEIKKKERHA</sequence>
<dbReference type="AlphaFoldDB" id="A0A069QG82"/>
<dbReference type="RefSeq" id="WP_018966699.1">
    <property type="nucleotide sequence ID" value="NZ_KB899211.1"/>
</dbReference>
<dbReference type="InterPro" id="IPR003615">
    <property type="entry name" value="HNH_nuc"/>
</dbReference>
<feature type="active site" description="Proton acceptor for HNH nuclease domain" evidence="12">
    <location>
        <position position="688"/>
    </location>
</feature>
<organism evidence="14 15">
    <name type="scientific">Hoylesella loescheii DSM 19665 = JCM 12249 = ATCC 15930</name>
    <dbReference type="NCBI Taxonomy" id="1122985"/>
    <lineage>
        <taxon>Bacteria</taxon>
        <taxon>Pseudomonadati</taxon>
        <taxon>Bacteroidota</taxon>
        <taxon>Bacteroidia</taxon>
        <taxon>Bacteroidales</taxon>
        <taxon>Prevotellaceae</taxon>
        <taxon>Hoylesella</taxon>
    </lineage>
</organism>
<dbReference type="Proteomes" id="UP000027442">
    <property type="component" value="Unassembled WGS sequence"/>
</dbReference>
<evidence type="ECO:0000256" key="2">
    <source>
        <dbReference type="ARBA" id="ARBA00022722"/>
    </source>
</evidence>
<evidence type="ECO:0000256" key="6">
    <source>
        <dbReference type="ARBA" id="ARBA00022842"/>
    </source>
</evidence>
<evidence type="ECO:0000259" key="13">
    <source>
        <dbReference type="PROSITE" id="PS51749"/>
    </source>
</evidence>
<gene>
    <name evidence="12" type="primary">cas9</name>
    <name evidence="14" type="ORF">HMPREF1991_02364</name>
</gene>
<keyword evidence="2 12" id="KW-0540">Nuclease</keyword>
<evidence type="ECO:0000256" key="4">
    <source>
        <dbReference type="ARBA" id="ARBA00022759"/>
    </source>
</evidence>
<dbReference type="GO" id="GO:0043571">
    <property type="term" value="P:maintenance of CRISPR repeat elements"/>
    <property type="evidence" value="ECO:0007669"/>
    <property type="project" value="UniProtKB-UniRule"/>
</dbReference>
<feature type="binding site" evidence="12">
    <location>
        <position position="601"/>
    </location>
    <ligand>
        <name>Mg(2+)</name>
        <dbReference type="ChEBI" id="CHEBI:18420"/>
        <label>1</label>
    </ligand>
</feature>
<dbReference type="GO" id="GO:0004519">
    <property type="term" value="F:endonuclease activity"/>
    <property type="evidence" value="ECO:0007669"/>
    <property type="project" value="UniProtKB-UniRule"/>
</dbReference>
<dbReference type="InterPro" id="IPR041383">
    <property type="entry name" value="RuvC_III"/>
</dbReference>
<comment type="function">
    <text evidence="12">CRISPR (clustered regularly interspaced short palindromic repeat) is an adaptive immune system that provides protection against mobile genetic elements (viruses, transposable elements and conjugative plasmids). CRISPR clusters contain spacers, sequences complementary to antecedent mobile elements, and target invading nucleic acids. CRISPR clusters are transcribed and processed into CRISPR RNA (crRNA). In type II CRISPR systems correct processing of pre-crRNA requires a trans-encoded small RNA (tracrRNA), endogenous ribonuclease 3 (rnc) and this protein. The tracrRNA serves as a guide for ribonuclease 3-aided processing of pre-crRNA. Subsequently Cas9/crRNA/tracrRNA endonucleolytically cleaves linear or circular dsDNA target complementary to the spacer; Cas9 is inactive in the absence of the 2 guide RNAs (gRNA). Cas9 recognizes the protospacer adjacent motif (PAM) in the CRISPR repeat sequences to help distinguish self versus nonself, as targets within the bacterial CRISPR locus do not have PAMs. PAM recognition is also required for catalytic activity.</text>
</comment>
<evidence type="ECO:0000256" key="12">
    <source>
        <dbReference type="HAMAP-Rule" id="MF_01480"/>
    </source>
</evidence>
<keyword evidence="8 12" id="KW-0051">Antiviral defense</keyword>
<dbReference type="GO" id="GO:0016787">
    <property type="term" value="F:hydrolase activity"/>
    <property type="evidence" value="ECO:0007669"/>
    <property type="project" value="UniProtKB-KW"/>
</dbReference>
<dbReference type="InterPro" id="IPR033114">
    <property type="entry name" value="HNH_CAS9"/>
</dbReference>
<dbReference type="GO" id="GO:0051607">
    <property type="term" value="P:defense response to virus"/>
    <property type="evidence" value="ECO:0007669"/>
    <property type="project" value="UniProtKB-UniRule"/>
</dbReference>
<evidence type="ECO:0000256" key="8">
    <source>
        <dbReference type="ARBA" id="ARBA00023118"/>
    </source>
</evidence>
<comment type="cofactor">
    <cofactor evidence="1 12">
        <name>Mg(2+)</name>
        <dbReference type="ChEBI" id="CHEBI:18420"/>
    </cofactor>
</comment>